<evidence type="ECO:0000256" key="1">
    <source>
        <dbReference type="ARBA" id="ARBA00022553"/>
    </source>
</evidence>
<reference evidence="8 9" key="1">
    <citation type="submission" date="2020-08" db="EMBL/GenBank/DDBJ databases">
        <title>Genomic Encyclopedia of Type Strains, Phase III (KMG-III): the genomes of soil and plant-associated and newly described type strains.</title>
        <authorList>
            <person name="Whitman W."/>
        </authorList>
    </citation>
    <scope>NUCLEOTIDE SEQUENCE [LARGE SCALE GENOMIC DNA]</scope>
    <source>
        <strain evidence="8 9">CECT 8075</strain>
    </source>
</reference>
<dbReference type="InterPro" id="IPR001789">
    <property type="entry name" value="Sig_transdc_resp-reg_receiver"/>
</dbReference>
<protein>
    <submittedName>
        <fullName evidence="8">CheY-like chemotaxis protein</fullName>
    </submittedName>
</protein>
<name>A0A7W5E3T1_9BACT</name>
<dbReference type="SMART" id="SM00448">
    <property type="entry name" value="REC"/>
    <property type="match status" value="1"/>
</dbReference>
<dbReference type="EMBL" id="JACHXU010000021">
    <property type="protein sequence ID" value="MBB3209239.1"/>
    <property type="molecule type" value="Genomic_DNA"/>
</dbReference>
<dbReference type="GO" id="GO:0003677">
    <property type="term" value="F:DNA binding"/>
    <property type="evidence" value="ECO:0007669"/>
    <property type="project" value="UniProtKB-KW"/>
</dbReference>
<keyword evidence="4" id="KW-0238">DNA-binding</keyword>
<dbReference type="CDD" id="cd17546">
    <property type="entry name" value="REC_hyHK_CKI1_RcsC-like"/>
    <property type="match status" value="1"/>
</dbReference>
<dbReference type="InterPro" id="IPR011006">
    <property type="entry name" value="CheY-like_superfamily"/>
</dbReference>
<dbReference type="GO" id="GO:0000160">
    <property type="term" value="P:phosphorelay signal transduction system"/>
    <property type="evidence" value="ECO:0007669"/>
    <property type="project" value="UniProtKB-KW"/>
</dbReference>
<evidence type="ECO:0000256" key="3">
    <source>
        <dbReference type="ARBA" id="ARBA00023015"/>
    </source>
</evidence>
<sequence length="127" mass="14058">MNQTQLGTTMPRILIVDDNEDNRDVLARRLQRRGFDVTVAVGGREGVAQAETDEPDIVLMDMNMPVLDGWEATRQIRTAGNSVPIIALTAHAMNGDRERAIEAGCTDYHTKPVELDELLCLIEKLLG</sequence>
<dbReference type="PROSITE" id="PS50110">
    <property type="entry name" value="RESPONSE_REGULATORY"/>
    <property type="match status" value="1"/>
</dbReference>
<dbReference type="Proteomes" id="UP000536179">
    <property type="component" value="Unassembled WGS sequence"/>
</dbReference>
<feature type="domain" description="Response regulatory" evidence="7">
    <location>
        <begin position="12"/>
        <end position="126"/>
    </location>
</feature>
<evidence type="ECO:0000256" key="4">
    <source>
        <dbReference type="ARBA" id="ARBA00023125"/>
    </source>
</evidence>
<feature type="modified residue" description="4-aspartylphosphate" evidence="6">
    <location>
        <position position="61"/>
    </location>
</feature>
<keyword evidence="2" id="KW-0902">Two-component regulatory system</keyword>
<evidence type="ECO:0000313" key="8">
    <source>
        <dbReference type="EMBL" id="MBB3209239.1"/>
    </source>
</evidence>
<evidence type="ECO:0000259" key="7">
    <source>
        <dbReference type="PROSITE" id="PS50110"/>
    </source>
</evidence>
<evidence type="ECO:0000256" key="5">
    <source>
        <dbReference type="ARBA" id="ARBA00023163"/>
    </source>
</evidence>
<keyword evidence="9" id="KW-1185">Reference proteome</keyword>
<dbReference type="PANTHER" id="PTHR45339">
    <property type="entry name" value="HYBRID SIGNAL TRANSDUCTION HISTIDINE KINASE J"/>
    <property type="match status" value="1"/>
</dbReference>
<proteinExistence type="predicted"/>
<dbReference type="SUPFAM" id="SSF52172">
    <property type="entry name" value="CheY-like"/>
    <property type="match status" value="1"/>
</dbReference>
<evidence type="ECO:0000256" key="6">
    <source>
        <dbReference type="PROSITE-ProRule" id="PRU00169"/>
    </source>
</evidence>
<dbReference type="AlphaFoldDB" id="A0A7W5E3T1"/>
<accession>A0A7W5E3T1</accession>
<dbReference type="Pfam" id="PF00072">
    <property type="entry name" value="Response_reg"/>
    <property type="match status" value="1"/>
</dbReference>
<keyword evidence="5" id="KW-0804">Transcription</keyword>
<evidence type="ECO:0000313" key="9">
    <source>
        <dbReference type="Proteomes" id="UP000536179"/>
    </source>
</evidence>
<evidence type="ECO:0000256" key="2">
    <source>
        <dbReference type="ARBA" id="ARBA00023012"/>
    </source>
</evidence>
<organism evidence="8 9">
    <name type="scientific">Aporhodopirellula rubra</name>
    <dbReference type="NCBI Taxonomy" id="980271"/>
    <lineage>
        <taxon>Bacteria</taxon>
        <taxon>Pseudomonadati</taxon>
        <taxon>Planctomycetota</taxon>
        <taxon>Planctomycetia</taxon>
        <taxon>Pirellulales</taxon>
        <taxon>Pirellulaceae</taxon>
        <taxon>Aporhodopirellula</taxon>
    </lineage>
</organism>
<keyword evidence="1 6" id="KW-0597">Phosphoprotein</keyword>
<dbReference type="Gene3D" id="3.40.50.2300">
    <property type="match status" value="1"/>
</dbReference>
<gene>
    <name evidence="8" type="ORF">FHS27_005077</name>
</gene>
<dbReference type="FunFam" id="3.40.50.2300:FF:000001">
    <property type="entry name" value="DNA-binding response regulator PhoB"/>
    <property type="match status" value="1"/>
</dbReference>
<keyword evidence="3" id="KW-0805">Transcription regulation</keyword>
<dbReference type="PANTHER" id="PTHR45339:SF1">
    <property type="entry name" value="HYBRID SIGNAL TRANSDUCTION HISTIDINE KINASE J"/>
    <property type="match status" value="1"/>
</dbReference>
<comment type="caution">
    <text evidence="8">The sequence shown here is derived from an EMBL/GenBank/DDBJ whole genome shotgun (WGS) entry which is preliminary data.</text>
</comment>